<dbReference type="EMBL" id="JACSQN010000015">
    <property type="protein sequence ID" value="MBD7985821.1"/>
    <property type="molecule type" value="Genomic_DNA"/>
</dbReference>
<reference evidence="2 3" key="1">
    <citation type="submission" date="2020-08" db="EMBL/GenBank/DDBJ databases">
        <title>A Genomic Blueprint of the Chicken Gut Microbiome.</title>
        <authorList>
            <person name="Gilroy R."/>
            <person name="Ravi A."/>
            <person name="Getino M."/>
            <person name="Pursley I."/>
            <person name="Horton D.L."/>
            <person name="Alikhan N.-F."/>
            <person name="Baker D."/>
            <person name="Gharbi K."/>
            <person name="Hall N."/>
            <person name="Watson M."/>
            <person name="Adriaenssens E.M."/>
            <person name="Foster-Nyarko E."/>
            <person name="Jarju S."/>
            <person name="Secka A."/>
            <person name="Antonio M."/>
            <person name="Oren A."/>
            <person name="Chaudhuri R."/>
            <person name="La Ragione R.M."/>
            <person name="Hildebrand F."/>
            <person name="Pallen M.J."/>
        </authorList>
    </citation>
    <scope>NUCLEOTIDE SEQUENCE [LARGE SCALE GENOMIC DNA]</scope>
    <source>
        <strain evidence="2 3">Sa2YVA2</strain>
    </source>
</reference>
<evidence type="ECO:0000313" key="2">
    <source>
        <dbReference type="EMBL" id="MBD7985821.1"/>
    </source>
</evidence>
<sequence length="385" mass="44438">MENVSLRGVKVVDVHAHPFTESKSPESPVSFLRKLSLSVIPEMFSSLEGIEKHQPYPGSNMWIQILLRNMATYYSCEEDLTAIVNVRNQKAEDYPAYTKELFRDVNLVGAIMDFGYPQPPVDHAEFEGMTGARIWEISRIEPIMVSLATKNLNFDDFINQYRKRLQDDLKDDQVVGLKTIIAYRSGLEVFDMNKEDAEKDYEKFVRDERVPAKAFRDYCFHIAMEACTEADKFMHIHTGIGDGEVVMTKASPSFLLDTLRKEKYKDTKVHLVHGGYPWMEEAAFIVSILPNVYMDISLQNPFSGHGVERIISQVLELAPFDKVMYGSDAFTVPEMNWMGVKLFIDCFERVLNEWVKKDYMSSEKAKFIGEMILYRNFEKIYNITV</sequence>
<protein>
    <submittedName>
        <fullName evidence="2">Amidohydrolase family protein</fullName>
    </submittedName>
</protein>
<feature type="domain" description="Amidohydrolase-related" evidence="1">
    <location>
        <begin position="223"/>
        <end position="349"/>
    </location>
</feature>
<keyword evidence="3" id="KW-1185">Reference proteome</keyword>
<dbReference type="Proteomes" id="UP000626786">
    <property type="component" value="Unassembled WGS sequence"/>
</dbReference>
<dbReference type="RefSeq" id="WP_191695645.1">
    <property type="nucleotide sequence ID" value="NZ_JACSQN010000015.1"/>
</dbReference>
<dbReference type="InterPro" id="IPR006680">
    <property type="entry name" value="Amidohydro-rel"/>
</dbReference>
<accession>A0ABR8UCR7</accession>
<gene>
    <name evidence="2" type="ORF">H9649_14620</name>
</gene>
<dbReference type="SUPFAM" id="SSF51556">
    <property type="entry name" value="Metallo-dependent hydrolases"/>
    <property type="match status" value="1"/>
</dbReference>
<dbReference type="PANTHER" id="PTHR43383:SF2">
    <property type="entry name" value="AMIDOHYDROLASE 2 FAMILY PROTEIN"/>
    <property type="match status" value="1"/>
</dbReference>
<proteinExistence type="predicted"/>
<dbReference type="Pfam" id="PF04909">
    <property type="entry name" value="Amidohydro_2"/>
    <property type="match status" value="1"/>
</dbReference>
<dbReference type="InterPro" id="IPR032466">
    <property type="entry name" value="Metal_Hydrolase"/>
</dbReference>
<evidence type="ECO:0000259" key="1">
    <source>
        <dbReference type="Pfam" id="PF04909"/>
    </source>
</evidence>
<dbReference type="PANTHER" id="PTHR43383">
    <property type="entry name" value="NODULIN 6"/>
    <property type="match status" value="1"/>
</dbReference>
<comment type="caution">
    <text evidence="2">The sequence shown here is derived from an EMBL/GenBank/DDBJ whole genome shotgun (WGS) entry which is preliminary data.</text>
</comment>
<evidence type="ECO:0000313" key="3">
    <source>
        <dbReference type="Proteomes" id="UP000626786"/>
    </source>
</evidence>
<dbReference type="Gene3D" id="3.20.20.140">
    <property type="entry name" value="Metal-dependent hydrolases"/>
    <property type="match status" value="1"/>
</dbReference>
<name>A0ABR8UCR7_9BACL</name>
<organism evidence="2 3">
    <name type="scientific">Sporosarcina quadrami</name>
    <dbReference type="NCBI Taxonomy" id="2762234"/>
    <lineage>
        <taxon>Bacteria</taxon>
        <taxon>Bacillati</taxon>
        <taxon>Bacillota</taxon>
        <taxon>Bacilli</taxon>
        <taxon>Bacillales</taxon>
        <taxon>Caryophanaceae</taxon>
        <taxon>Sporosarcina</taxon>
    </lineage>
</organism>